<dbReference type="AlphaFoldDB" id="B2W9B1"/>
<reference evidence="2" key="1">
    <citation type="journal article" date="2013" name="G3 (Bethesda)">
        <title>Comparative genomics of a plant-pathogenic fungus, Pyrenophora tritici-repentis, reveals transduplication and the impact of repeat elements on pathogenicity and population divergence.</title>
        <authorList>
            <person name="Manning V.A."/>
            <person name="Pandelova I."/>
            <person name="Dhillon B."/>
            <person name="Wilhelm L.J."/>
            <person name="Goodwin S.B."/>
            <person name="Berlin A.M."/>
            <person name="Figueroa M."/>
            <person name="Freitag M."/>
            <person name="Hane J.K."/>
            <person name="Henrissat B."/>
            <person name="Holman W.H."/>
            <person name="Kodira C.D."/>
            <person name="Martin J."/>
            <person name="Oliver R.P."/>
            <person name="Robbertse B."/>
            <person name="Schackwitz W."/>
            <person name="Schwartz D.C."/>
            <person name="Spatafora J.W."/>
            <person name="Turgeon B.G."/>
            <person name="Yandava C."/>
            <person name="Young S."/>
            <person name="Zhou S."/>
            <person name="Zeng Q."/>
            <person name="Grigoriev I.V."/>
            <person name="Ma L.-J."/>
            <person name="Ciuffetti L.M."/>
        </authorList>
    </citation>
    <scope>NUCLEOTIDE SEQUENCE [LARGE SCALE GENOMIC DNA]</scope>
    <source>
        <strain evidence="2">Pt-1C-BFP</strain>
    </source>
</reference>
<dbReference type="EMBL" id="DS231620">
    <property type="protein sequence ID" value="EDU49489.1"/>
    <property type="molecule type" value="Genomic_DNA"/>
</dbReference>
<protein>
    <submittedName>
        <fullName evidence="1">Uncharacterized protein</fullName>
    </submittedName>
</protein>
<sequence length="80" mass="9030">MAHTSTKTVALSFDTAVIGALSMQFEKAKSISQNVEKAREALHQEAPKVERELRTARVLEARLKNRTEYYTRAVKHTGTQ</sequence>
<proteinExistence type="predicted"/>
<dbReference type="HOGENOM" id="CLU_2590936_0_0_1"/>
<dbReference type="InParanoid" id="B2W9B1"/>
<name>B2W9B1_PYRTR</name>
<organism evidence="1 2">
    <name type="scientific">Pyrenophora tritici-repentis (strain Pt-1C-BFP)</name>
    <name type="common">Wheat tan spot fungus</name>
    <name type="synonym">Drechslera tritici-repentis</name>
    <dbReference type="NCBI Taxonomy" id="426418"/>
    <lineage>
        <taxon>Eukaryota</taxon>
        <taxon>Fungi</taxon>
        <taxon>Dikarya</taxon>
        <taxon>Ascomycota</taxon>
        <taxon>Pezizomycotina</taxon>
        <taxon>Dothideomycetes</taxon>
        <taxon>Pleosporomycetidae</taxon>
        <taxon>Pleosporales</taxon>
        <taxon>Pleosporineae</taxon>
        <taxon>Pleosporaceae</taxon>
        <taxon>Pyrenophora</taxon>
    </lineage>
</organism>
<gene>
    <name evidence="1" type="ORF">PTRG_06569</name>
</gene>
<evidence type="ECO:0000313" key="2">
    <source>
        <dbReference type="Proteomes" id="UP000001471"/>
    </source>
</evidence>
<dbReference type="GeneID" id="6344830"/>
<evidence type="ECO:0000313" key="1">
    <source>
        <dbReference type="EMBL" id="EDU49489.1"/>
    </source>
</evidence>
<accession>B2W9B1</accession>
<dbReference type="Proteomes" id="UP000001471">
    <property type="component" value="Unassembled WGS sequence"/>
</dbReference>
<dbReference type="KEGG" id="ptrr:6344830"/>